<dbReference type="InterPro" id="IPR008915">
    <property type="entry name" value="Peptidase_M50"/>
</dbReference>
<evidence type="ECO:0000256" key="1">
    <source>
        <dbReference type="ARBA" id="ARBA00001947"/>
    </source>
</evidence>
<reference evidence="13 14" key="1">
    <citation type="submission" date="2018-06" db="EMBL/GenBank/DDBJ databases">
        <authorList>
            <consortium name="Pathogen Informatics"/>
            <person name="Doyle S."/>
        </authorList>
    </citation>
    <scope>NUCLEOTIDE SEQUENCE [LARGE SCALE GENOMIC DNA]</scope>
    <source>
        <strain evidence="13 14">NCTC13028</strain>
    </source>
</reference>
<comment type="subcellular location">
    <subcellularLocation>
        <location evidence="2">Membrane</location>
        <topology evidence="2">Multi-pass membrane protein</topology>
    </subcellularLocation>
</comment>
<evidence type="ECO:0000256" key="2">
    <source>
        <dbReference type="ARBA" id="ARBA00004141"/>
    </source>
</evidence>
<dbReference type="GO" id="GO:0006508">
    <property type="term" value="P:proteolysis"/>
    <property type="evidence" value="ECO:0007669"/>
    <property type="project" value="UniProtKB-KW"/>
</dbReference>
<keyword evidence="11" id="KW-0479">Metal-binding</keyword>
<evidence type="ECO:0000313" key="13">
    <source>
        <dbReference type="EMBL" id="SQB33361.1"/>
    </source>
</evidence>
<dbReference type="EC" id="3.4.24.-" evidence="11"/>
<dbReference type="EMBL" id="UAWC01000001">
    <property type="protein sequence ID" value="SQB33361.1"/>
    <property type="molecule type" value="Genomic_DNA"/>
</dbReference>
<evidence type="ECO:0000256" key="11">
    <source>
        <dbReference type="RuleBase" id="RU362031"/>
    </source>
</evidence>
<feature type="transmembrane region" description="Helical" evidence="11">
    <location>
        <begin position="92"/>
        <end position="113"/>
    </location>
</feature>
<keyword evidence="4 13" id="KW-0645">Protease</keyword>
<protein>
    <recommendedName>
        <fullName evidence="11">Zinc metalloprotease</fullName>
        <ecNumber evidence="11">3.4.24.-</ecNumber>
    </recommendedName>
</protein>
<keyword evidence="10 11" id="KW-0472">Membrane</keyword>
<dbReference type="InterPro" id="IPR036034">
    <property type="entry name" value="PDZ_sf"/>
</dbReference>
<dbReference type="SMART" id="SM00228">
    <property type="entry name" value="PDZ"/>
    <property type="match status" value="1"/>
</dbReference>
<dbReference type="CDD" id="cd23081">
    <property type="entry name" value="cpPDZ_EcRseP-like"/>
    <property type="match status" value="1"/>
</dbReference>
<dbReference type="CDD" id="cd06163">
    <property type="entry name" value="S2P-M50_PDZ_RseP-like"/>
    <property type="match status" value="1"/>
</dbReference>
<evidence type="ECO:0000259" key="12">
    <source>
        <dbReference type="SMART" id="SM00228"/>
    </source>
</evidence>
<dbReference type="Pfam" id="PF02163">
    <property type="entry name" value="Peptidase_M50"/>
    <property type="match status" value="1"/>
</dbReference>
<dbReference type="AlphaFoldDB" id="A0A239ZY17"/>
<sequence length="340" mass="37442">MSFINIIGAVLAFSLLVLVHELGHFTLAKLNGVAVEEFSIGMGPKIWGFKKGETEYVIKALPIGGYIKMLGEEGEETYDERAFTNKSSLRKLSIVAAGPFMNLVLAIVLFGIISFNKGFVVPIVGDVVENQPAYVAGLQKGDKIIEVNNKKISTWDDFITQIYKNEGNILNINYERDNKISSVKVVPVKNEEENRYVIGVAPTLMENPSLSESISHGFSEAISLIKQTFMFLGTLFRGRASFSDFGGPITIIKVSGAAAKAGFWSLLSFAAYLSVQLGIFNIIPFPALDGGWITFFLIEIITRKKLDSNKIGVINYIGFAILMTLMVLVTVKDILYPINF</sequence>
<dbReference type="GO" id="GO:0004222">
    <property type="term" value="F:metalloendopeptidase activity"/>
    <property type="evidence" value="ECO:0007669"/>
    <property type="project" value="InterPro"/>
</dbReference>
<dbReference type="SUPFAM" id="SSF50156">
    <property type="entry name" value="PDZ domain-like"/>
    <property type="match status" value="1"/>
</dbReference>
<gene>
    <name evidence="13" type="primary">rasP</name>
    <name evidence="13" type="ORF">NCTC13028_00354</name>
</gene>
<evidence type="ECO:0000256" key="4">
    <source>
        <dbReference type="ARBA" id="ARBA00022670"/>
    </source>
</evidence>
<evidence type="ECO:0000256" key="8">
    <source>
        <dbReference type="ARBA" id="ARBA00022989"/>
    </source>
</evidence>
<dbReference type="InterPro" id="IPR004387">
    <property type="entry name" value="Pept_M50_Zn"/>
</dbReference>
<name>A0A239ZY17_CLOCO</name>
<dbReference type="PANTHER" id="PTHR42837:SF2">
    <property type="entry name" value="MEMBRANE METALLOPROTEASE ARASP2, CHLOROPLASTIC-RELATED"/>
    <property type="match status" value="1"/>
</dbReference>
<evidence type="ECO:0000256" key="9">
    <source>
        <dbReference type="ARBA" id="ARBA00023049"/>
    </source>
</evidence>
<comment type="cofactor">
    <cofactor evidence="1 11">
        <name>Zn(2+)</name>
        <dbReference type="ChEBI" id="CHEBI:29105"/>
    </cofactor>
</comment>
<organism evidence="13 14">
    <name type="scientific">Clostridium cochlearium</name>
    <dbReference type="NCBI Taxonomy" id="1494"/>
    <lineage>
        <taxon>Bacteria</taxon>
        <taxon>Bacillati</taxon>
        <taxon>Bacillota</taxon>
        <taxon>Clostridia</taxon>
        <taxon>Eubacteriales</taxon>
        <taxon>Clostridiaceae</taxon>
        <taxon>Clostridium</taxon>
    </lineage>
</organism>
<keyword evidence="5 11" id="KW-0812">Transmembrane</keyword>
<keyword evidence="8 11" id="KW-1133">Transmembrane helix</keyword>
<dbReference type="NCBIfam" id="TIGR00054">
    <property type="entry name" value="RIP metalloprotease RseP"/>
    <property type="match status" value="1"/>
</dbReference>
<evidence type="ECO:0000256" key="3">
    <source>
        <dbReference type="ARBA" id="ARBA00007931"/>
    </source>
</evidence>
<feature type="domain" description="PDZ" evidence="12">
    <location>
        <begin position="106"/>
        <end position="178"/>
    </location>
</feature>
<dbReference type="Proteomes" id="UP000250223">
    <property type="component" value="Unassembled WGS sequence"/>
</dbReference>
<evidence type="ECO:0000256" key="5">
    <source>
        <dbReference type="ARBA" id="ARBA00022692"/>
    </source>
</evidence>
<keyword evidence="9 11" id="KW-0482">Metalloprotease</keyword>
<evidence type="ECO:0000256" key="7">
    <source>
        <dbReference type="ARBA" id="ARBA00022833"/>
    </source>
</evidence>
<feature type="transmembrane region" description="Helical" evidence="11">
    <location>
        <begin position="279"/>
        <end position="301"/>
    </location>
</feature>
<dbReference type="GO" id="GO:0016020">
    <property type="term" value="C:membrane"/>
    <property type="evidence" value="ECO:0007669"/>
    <property type="project" value="UniProtKB-SubCell"/>
</dbReference>
<comment type="similarity">
    <text evidence="3 11">Belongs to the peptidase M50B family.</text>
</comment>
<keyword evidence="7 11" id="KW-0862">Zinc</keyword>
<dbReference type="PANTHER" id="PTHR42837">
    <property type="entry name" value="REGULATOR OF SIGMA-E PROTEASE RSEP"/>
    <property type="match status" value="1"/>
</dbReference>
<dbReference type="InterPro" id="IPR001478">
    <property type="entry name" value="PDZ"/>
</dbReference>
<feature type="transmembrane region" description="Helical" evidence="11">
    <location>
        <begin position="313"/>
        <end position="331"/>
    </location>
</feature>
<dbReference type="InterPro" id="IPR041489">
    <property type="entry name" value="PDZ_6"/>
</dbReference>
<evidence type="ECO:0000313" key="14">
    <source>
        <dbReference type="Proteomes" id="UP000250223"/>
    </source>
</evidence>
<dbReference type="Pfam" id="PF17820">
    <property type="entry name" value="PDZ_6"/>
    <property type="match status" value="1"/>
</dbReference>
<evidence type="ECO:0000256" key="10">
    <source>
        <dbReference type="ARBA" id="ARBA00023136"/>
    </source>
</evidence>
<evidence type="ECO:0000256" key="6">
    <source>
        <dbReference type="ARBA" id="ARBA00022801"/>
    </source>
</evidence>
<proteinExistence type="inferred from homology"/>
<dbReference type="GO" id="GO:0046872">
    <property type="term" value="F:metal ion binding"/>
    <property type="evidence" value="ECO:0007669"/>
    <property type="project" value="UniProtKB-KW"/>
</dbReference>
<accession>A0A239ZY17</accession>
<keyword evidence="6 11" id="KW-0378">Hydrolase</keyword>
<feature type="transmembrane region" description="Helical" evidence="11">
    <location>
        <begin position="251"/>
        <end position="273"/>
    </location>
</feature>
<dbReference type="Gene3D" id="2.30.42.10">
    <property type="match status" value="1"/>
</dbReference>